<keyword evidence="3" id="KW-1185">Reference proteome</keyword>
<dbReference type="PANTHER" id="PTHR36140">
    <property type="entry name" value="F-BOX DOMAIN-CONTAINING PROTEIN-RELATED"/>
    <property type="match status" value="1"/>
</dbReference>
<protein>
    <recommendedName>
        <fullName evidence="1">F-box domain-containing protein</fullName>
    </recommendedName>
</protein>
<reference evidence="2" key="1">
    <citation type="submission" date="2024-10" db="EMBL/GenBank/DDBJ databases">
        <authorList>
            <person name="Ryan C."/>
        </authorList>
    </citation>
    <scope>NUCLEOTIDE SEQUENCE [LARGE SCALE GENOMIC DNA]</scope>
</reference>
<evidence type="ECO:0000313" key="3">
    <source>
        <dbReference type="Proteomes" id="UP001497457"/>
    </source>
</evidence>
<dbReference type="InterPro" id="IPR001810">
    <property type="entry name" value="F-box_dom"/>
</dbReference>
<gene>
    <name evidence="2" type="ORF">URODEC1_LOCUS17858</name>
</gene>
<dbReference type="Gene3D" id="1.20.1280.50">
    <property type="match status" value="1"/>
</dbReference>
<dbReference type="AlphaFoldDB" id="A0ABC8WVR0"/>
<dbReference type="CDD" id="cd09917">
    <property type="entry name" value="F-box_SF"/>
    <property type="match status" value="1"/>
</dbReference>
<dbReference type="SMART" id="SM00256">
    <property type="entry name" value="FBOX"/>
    <property type="match status" value="1"/>
</dbReference>
<evidence type="ECO:0000259" key="1">
    <source>
        <dbReference type="SMART" id="SM00256"/>
    </source>
</evidence>
<sequence length="453" mass="48529">MLLRTGKRLNRAPPGGGHNDDGLPLADEILLLIFAGLLDTDDLARCAATCRRWRRLVSSEASFICRSHPSRFVPAGFLHQGEEYGVRAVPRFVPLSPHTPRAAAAANALFAGEPFASSRLVTARKGRLVLELCGGGSRLRLAVCDPVAGDVGVLPALAGRDRPGRYACALLAAGDDDDLADMSSFRVVIVYDRRGFTACRTYSSDTGSWGPEGEVSGARVSGRSLAQAHAAAVVAGGAVFWRVRDAVLGLRLDGTPAEATLEPLPEDWATTRRDGGEGCAGGLLAVWPADGRLCLCVVEAGMTRTRYDSCRWEYDVEVQVLFREHGDGGGSGGEDDGEKWDALHARSATVRLQAPSGSYGRMTRVCLRGLCEKSGVVFLAAGFASHDPHWEALYAVDLVKMDAQLVDGVPDLGSGVSFHGYEMDRVEYLTALGKRRGKGKMTIDDAEDIYDFC</sequence>
<name>A0ABC8WVR0_9POAL</name>
<dbReference type="InterPro" id="IPR036047">
    <property type="entry name" value="F-box-like_dom_sf"/>
</dbReference>
<dbReference type="PANTHER" id="PTHR36140:SF1">
    <property type="entry name" value="F-BOX DOMAIN CONTAINING PROTEIN, EXPRESSED"/>
    <property type="match status" value="1"/>
</dbReference>
<dbReference type="EMBL" id="OZ075123">
    <property type="protein sequence ID" value="CAL4916066.1"/>
    <property type="molecule type" value="Genomic_DNA"/>
</dbReference>
<dbReference type="Pfam" id="PF12937">
    <property type="entry name" value="F-box-like"/>
    <property type="match status" value="1"/>
</dbReference>
<dbReference type="SUPFAM" id="SSF81383">
    <property type="entry name" value="F-box domain"/>
    <property type="match status" value="1"/>
</dbReference>
<dbReference type="Proteomes" id="UP001497457">
    <property type="component" value="Chromosome 13rd"/>
</dbReference>
<organism evidence="2 3">
    <name type="scientific">Urochloa decumbens</name>
    <dbReference type="NCBI Taxonomy" id="240449"/>
    <lineage>
        <taxon>Eukaryota</taxon>
        <taxon>Viridiplantae</taxon>
        <taxon>Streptophyta</taxon>
        <taxon>Embryophyta</taxon>
        <taxon>Tracheophyta</taxon>
        <taxon>Spermatophyta</taxon>
        <taxon>Magnoliopsida</taxon>
        <taxon>Liliopsida</taxon>
        <taxon>Poales</taxon>
        <taxon>Poaceae</taxon>
        <taxon>PACMAD clade</taxon>
        <taxon>Panicoideae</taxon>
        <taxon>Panicodae</taxon>
        <taxon>Paniceae</taxon>
        <taxon>Melinidinae</taxon>
        <taxon>Urochloa</taxon>
    </lineage>
</organism>
<proteinExistence type="predicted"/>
<accession>A0ABC8WVR0</accession>
<feature type="domain" description="F-box" evidence="1">
    <location>
        <begin position="25"/>
        <end position="66"/>
    </location>
</feature>
<evidence type="ECO:0000313" key="2">
    <source>
        <dbReference type="EMBL" id="CAL4916066.1"/>
    </source>
</evidence>